<evidence type="ECO:0000313" key="3">
    <source>
        <dbReference type="Proteomes" id="UP000034492"/>
    </source>
</evidence>
<dbReference type="Gene3D" id="3.40.50.1010">
    <property type="entry name" value="5'-nuclease"/>
    <property type="match status" value="1"/>
</dbReference>
<evidence type="ECO:0000259" key="1">
    <source>
        <dbReference type="SMART" id="SM00670"/>
    </source>
</evidence>
<dbReference type="Proteomes" id="UP000034492">
    <property type="component" value="Unassembled WGS sequence"/>
</dbReference>
<protein>
    <recommendedName>
        <fullName evidence="1">PIN domain-containing protein</fullName>
    </recommendedName>
</protein>
<dbReference type="Pfam" id="PF13470">
    <property type="entry name" value="PIN_3"/>
    <property type="match status" value="1"/>
</dbReference>
<dbReference type="InterPro" id="IPR002850">
    <property type="entry name" value="PIN_toxin-like"/>
</dbReference>
<evidence type="ECO:0000313" key="2">
    <source>
        <dbReference type="EMBL" id="KKQ07977.1"/>
    </source>
</evidence>
<dbReference type="InterPro" id="IPR029060">
    <property type="entry name" value="PIN-like_dom_sf"/>
</dbReference>
<comment type="caution">
    <text evidence="2">The sequence shown here is derived from an EMBL/GenBank/DDBJ whole genome shotgun (WGS) entry which is preliminary data.</text>
</comment>
<feature type="domain" description="PIN" evidence="1">
    <location>
        <begin position="5"/>
        <end position="116"/>
    </location>
</feature>
<gene>
    <name evidence="2" type="ORF">US19_C0034G0013</name>
</gene>
<organism evidence="2 3">
    <name type="scientific">Candidatus Daviesbacteria bacterium GW2011_GWB1_36_5</name>
    <dbReference type="NCBI Taxonomy" id="1618426"/>
    <lineage>
        <taxon>Bacteria</taxon>
        <taxon>Candidatus Daviesiibacteriota</taxon>
    </lineage>
</organism>
<name>A0A0G0ER43_9BACT</name>
<dbReference type="SMART" id="SM00670">
    <property type="entry name" value="PINc"/>
    <property type="match status" value="1"/>
</dbReference>
<reference evidence="2 3" key="1">
    <citation type="journal article" date="2015" name="Nature">
        <title>rRNA introns, odd ribosomes, and small enigmatic genomes across a large radiation of phyla.</title>
        <authorList>
            <person name="Brown C.T."/>
            <person name="Hug L.A."/>
            <person name="Thomas B.C."/>
            <person name="Sharon I."/>
            <person name="Castelle C.J."/>
            <person name="Singh A."/>
            <person name="Wilkins M.J."/>
            <person name="Williams K.H."/>
            <person name="Banfield J.F."/>
        </authorList>
    </citation>
    <scope>NUCLEOTIDE SEQUENCE [LARGE SCALE GENOMIC DNA]</scope>
</reference>
<dbReference type="NCBIfam" id="TIGR00305">
    <property type="entry name" value="putative toxin-antitoxin system toxin component, PIN family"/>
    <property type="match status" value="1"/>
</dbReference>
<dbReference type="AlphaFoldDB" id="A0A0G0ER43"/>
<proteinExistence type="predicted"/>
<dbReference type="SUPFAM" id="SSF88723">
    <property type="entry name" value="PIN domain-like"/>
    <property type="match status" value="1"/>
</dbReference>
<dbReference type="PANTHER" id="PTHR34610">
    <property type="entry name" value="SSL7007 PROTEIN"/>
    <property type="match status" value="1"/>
</dbReference>
<dbReference type="PANTHER" id="PTHR34610:SF3">
    <property type="entry name" value="SSL7007 PROTEIN"/>
    <property type="match status" value="1"/>
</dbReference>
<dbReference type="EMBL" id="LBSA01000034">
    <property type="protein sequence ID" value="KKQ07977.1"/>
    <property type="molecule type" value="Genomic_DNA"/>
</dbReference>
<sequence>MKVKPRVVFDTNIFISSIIFGGNPRQCLELARENEIELYISRAILLELSEKLEEKFLWQSKDTKEVIEGILMFASLVSPKKKINHIKENPKDNMILECAVEAKADFLISGDKKHLLALKTFKNIKIISAKQFLDIFFQAD</sequence>
<accession>A0A0G0ER43</accession>
<dbReference type="InterPro" id="IPR002716">
    <property type="entry name" value="PIN_dom"/>
</dbReference>